<dbReference type="InterPro" id="IPR003959">
    <property type="entry name" value="ATPase_AAA_core"/>
</dbReference>
<sequence>MPDTAPLSASSPGGLDLGTVGQLADAHLLRALAAGGRPFHRTGEQPGVVGDLADVVPADGVVLLDSLDDGSRTVVLQVAGSLVQLVSRRQLTTIQVVGSELPAVTALLAEMQAAVRAAREQPGDQVRMRLWAHRGNYAEMSTRPVEAPSWGEVADNYAGATAASLAPLMDLADLAARAGRLVLWHGVPGTGKTTAVRALSRAWSPWCETHYVADPEKLFADPGYLLEVAGVDGGDEDGDDHPWRLIVAEDCDEYLHADAKQRAGASLGRLLNLCDGILGHGLQVVVLLTTNEDVGRLHPAITRPGRCLGQTEFLPLSAGEAADWLGADTTAPTRPTTLAELYAVREQRQLARGRVDAEPGGYL</sequence>
<dbReference type="STRING" id="1052260.SAMN05660199_03215"/>
<dbReference type="GO" id="GO:0005524">
    <property type="term" value="F:ATP binding"/>
    <property type="evidence" value="ECO:0007669"/>
    <property type="project" value="InterPro"/>
</dbReference>
<evidence type="ECO:0000259" key="2">
    <source>
        <dbReference type="Pfam" id="PF19347"/>
    </source>
</evidence>
<reference evidence="4" key="1">
    <citation type="submission" date="2016-10" db="EMBL/GenBank/DDBJ databases">
        <authorList>
            <person name="Varghese N."/>
            <person name="Submissions S."/>
        </authorList>
    </citation>
    <scope>NUCLEOTIDE SEQUENCE [LARGE SCALE GENOMIC DNA]</scope>
    <source>
        <strain evidence="4">DSM 45843</strain>
    </source>
</reference>
<keyword evidence="4" id="KW-1185">Reference proteome</keyword>
<dbReference type="Pfam" id="PF19347">
    <property type="entry name" value="DUF5925"/>
    <property type="match status" value="1"/>
</dbReference>
<dbReference type="SUPFAM" id="SSF52540">
    <property type="entry name" value="P-loop containing nucleoside triphosphate hydrolases"/>
    <property type="match status" value="1"/>
</dbReference>
<dbReference type="RefSeq" id="WP_091247027.1">
    <property type="nucleotide sequence ID" value="NZ_FNIR01000010.1"/>
</dbReference>
<feature type="domain" description="ATPase AAA-type core" evidence="1">
    <location>
        <begin position="182"/>
        <end position="308"/>
    </location>
</feature>
<name>A0A1H0Q4Q8_9ACTN</name>
<organism evidence="3 4">
    <name type="scientific">Klenkia soli</name>
    <dbReference type="NCBI Taxonomy" id="1052260"/>
    <lineage>
        <taxon>Bacteria</taxon>
        <taxon>Bacillati</taxon>
        <taxon>Actinomycetota</taxon>
        <taxon>Actinomycetes</taxon>
        <taxon>Geodermatophilales</taxon>
        <taxon>Geodermatophilaceae</taxon>
        <taxon>Klenkia</taxon>
    </lineage>
</organism>
<evidence type="ECO:0000313" key="3">
    <source>
        <dbReference type="EMBL" id="SDP12382.1"/>
    </source>
</evidence>
<gene>
    <name evidence="3" type="ORF">SAMN05660199_03215</name>
</gene>
<dbReference type="Proteomes" id="UP000199088">
    <property type="component" value="Unassembled WGS sequence"/>
</dbReference>
<dbReference type="EMBL" id="FNIR01000010">
    <property type="protein sequence ID" value="SDP12382.1"/>
    <property type="molecule type" value="Genomic_DNA"/>
</dbReference>
<evidence type="ECO:0000313" key="4">
    <source>
        <dbReference type="Proteomes" id="UP000199088"/>
    </source>
</evidence>
<dbReference type="Pfam" id="PF00004">
    <property type="entry name" value="AAA"/>
    <property type="match status" value="1"/>
</dbReference>
<protein>
    <submittedName>
        <fullName evidence="3">Uncharacterized protein</fullName>
    </submittedName>
</protein>
<evidence type="ECO:0000259" key="1">
    <source>
        <dbReference type="Pfam" id="PF00004"/>
    </source>
</evidence>
<dbReference type="AlphaFoldDB" id="A0A1H0Q4Q8"/>
<dbReference type="OrthoDB" id="9806903at2"/>
<dbReference type="InterPro" id="IPR027417">
    <property type="entry name" value="P-loop_NTPase"/>
</dbReference>
<feature type="domain" description="DUF5925" evidence="2">
    <location>
        <begin position="23"/>
        <end position="169"/>
    </location>
</feature>
<dbReference type="InterPro" id="IPR045969">
    <property type="entry name" value="DUF5925"/>
</dbReference>
<dbReference type="GO" id="GO:0016887">
    <property type="term" value="F:ATP hydrolysis activity"/>
    <property type="evidence" value="ECO:0007669"/>
    <property type="project" value="InterPro"/>
</dbReference>
<proteinExistence type="predicted"/>
<dbReference type="Gene3D" id="3.40.50.300">
    <property type="entry name" value="P-loop containing nucleotide triphosphate hydrolases"/>
    <property type="match status" value="1"/>
</dbReference>
<accession>A0A1H0Q4Q8</accession>